<feature type="transmembrane region" description="Helical" evidence="1">
    <location>
        <begin position="9"/>
        <end position="32"/>
    </location>
</feature>
<evidence type="ECO:0000256" key="1">
    <source>
        <dbReference type="SAM" id="Phobius"/>
    </source>
</evidence>
<comment type="caution">
    <text evidence="2">The sequence shown here is derived from an EMBL/GenBank/DDBJ whole genome shotgun (WGS) entry which is preliminary data.</text>
</comment>
<reference evidence="2 3" key="1">
    <citation type="submission" date="2020-09" db="EMBL/GenBank/DDBJ databases">
        <title>Paenibacillus sp. strain PR3 16S rRNA gene Genome sequencing and assembly.</title>
        <authorList>
            <person name="Kim J."/>
        </authorList>
    </citation>
    <scope>NUCLEOTIDE SEQUENCE [LARGE SCALE GENOMIC DNA]</scope>
    <source>
        <strain evidence="2 3">PR3</strain>
    </source>
</reference>
<evidence type="ECO:0000313" key="2">
    <source>
        <dbReference type="EMBL" id="MBD3921861.1"/>
    </source>
</evidence>
<sequence>MTVKHKQIVLLSVIVMLMLAIVAAAGIALLWWSKEASDKGTSVTAVAQSKFELGTFEPGYDMPALPNRILESQMYDAATWPDRSSHDMVNDSVTLRVVGVSRYGRLEVLSQPGEAVLKDG</sequence>
<organism evidence="2 3">
    <name type="scientific">Paenibacillus terricola</name>
    <dbReference type="NCBI Taxonomy" id="2763503"/>
    <lineage>
        <taxon>Bacteria</taxon>
        <taxon>Bacillati</taxon>
        <taxon>Bacillota</taxon>
        <taxon>Bacilli</taxon>
        <taxon>Bacillales</taxon>
        <taxon>Paenibacillaceae</taxon>
        <taxon>Paenibacillus</taxon>
    </lineage>
</organism>
<keyword evidence="3" id="KW-1185">Reference proteome</keyword>
<keyword evidence="1" id="KW-0472">Membrane</keyword>
<evidence type="ECO:0000313" key="3">
    <source>
        <dbReference type="Proteomes" id="UP000609346"/>
    </source>
</evidence>
<gene>
    <name evidence="2" type="ORF">H8B09_24080</name>
</gene>
<name>A0ABR8N3L2_9BACL</name>
<accession>A0ABR8N3L2</accession>
<dbReference type="EMBL" id="JACXZA010000007">
    <property type="protein sequence ID" value="MBD3921861.1"/>
    <property type="molecule type" value="Genomic_DNA"/>
</dbReference>
<dbReference type="RefSeq" id="WP_191206167.1">
    <property type="nucleotide sequence ID" value="NZ_JACXZA010000007.1"/>
</dbReference>
<keyword evidence="1" id="KW-0812">Transmembrane</keyword>
<proteinExistence type="predicted"/>
<dbReference type="Proteomes" id="UP000609346">
    <property type="component" value="Unassembled WGS sequence"/>
</dbReference>
<protein>
    <submittedName>
        <fullName evidence="2">Uncharacterized protein</fullName>
    </submittedName>
</protein>
<keyword evidence="1" id="KW-1133">Transmembrane helix</keyword>